<dbReference type="PANTHER" id="PTHR33146:SF26">
    <property type="entry name" value="ENDONUCLEASE 4"/>
    <property type="match status" value="1"/>
</dbReference>
<evidence type="ECO:0000313" key="8">
    <source>
        <dbReference type="EMBL" id="SNX29180.1"/>
    </source>
</evidence>
<keyword evidence="3" id="KW-0255">Endonuclease</keyword>
<dbReference type="GO" id="GO:0003676">
    <property type="term" value="F:nucleic acid binding"/>
    <property type="evidence" value="ECO:0007669"/>
    <property type="project" value="InterPro"/>
</dbReference>
<sequence length="260" mass="28910">MPTSPLLKFSLCLISLIAYCQLNTALAWGIEGHQVIAAIAQENLTPRAALEVKRLLATESNATLISISTWADENKTRANAPWHYVNYPSNSCEYITTRDCPDQACVIGALEVQTRVLASNVSDEKRLLALKWVTHLMGDIHQPLHASHKEDRGGGTYQVQAFGKETNLHAVWDIDLINNLQETTPALSARLLANQQDVQPITTSIPINIALESCKIVHKADFYPARTLDQQYLSKYTSILEARLWLAGQRLAQLLNNALQ</sequence>
<gene>
    <name evidence="8" type="ORF">SAMN06295945_1545</name>
</gene>
<accession>A0A240E2S7</accession>
<dbReference type="Pfam" id="PF02265">
    <property type="entry name" value="S1-P1_nuclease"/>
    <property type="match status" value="1"/>
</dbReference>
<dbReference type="AlphaFoldDB" id="A0A240E2S7"/>
<protein>
    <submittedName>
        <fullName evidence="8">S1/P1 Nuclease</fullName>
    </submittedName>
</protein>
<feature type="chain" id="PRO_5013009321" evidence="7">
    <location>
        <begin position="21"/>
        <end position="260"/>
    </location>
</feature>
<dbReference type="PANTHER" id="PTHR33146">
    <property type="entry name" value="ENDONUCLEASE 4"/>
    <property type="match status" value="1"/>
</dbReference>
<keyword evidence="2" id="KW-0479">Metal-binding</keyword>
<dbReference type="InterPro" id="IPR003154">
    <property type="entry name" value="S1/P1nuclease"/>
</dbReference>
<organism evidence="8 9">
    <name type="scientific">Polynucleobacter meluiroseus</name>
    <dbReference type="NCBI Taxonomy" id="1938814"/>
    <lineage>
        <taxon>Bacteria</taxon>
        <taxon>Pseudomonadati</taxon>
        <taxon>Pseudomonadota</taxon>
        <taxon>Betaproteobacteria</taxon>
        <taxon>Burkholderiales</taxon>
        <taxon>Burkholderiaceae</taxon>
        <taxon>Polynucleobacter</taxon>
    </lineage>
</organism>
<keyword evidence="5" id="KW-1015">Disulfide bond</keyword>
<evidence type="ECO:0000313" key="9">
    <source>
        <dbReference type="Proteomes" id="UP000218069"/>
    </source>
</evidence>
<dbReference type="EMBL" id="OANS01000004">
    <property type="protein sequence ID" value="SNX29180.1"/>
    <property type="molecule type" value="Genomic_DNA"/>
</dbReference>
<dbReference type="GO" id="GO:0004519">
    <property type="term" value="F:endonuclease activity"/>
    <property type="evidence" value="ECO:0007669"/>
    <property type="project" value="UniProtKB-KW"/>
</dbReference>
<keyword evidence="9" id="KW-1185">Reference proteome</keyword>
<evidence type="ECO:0000256" key="4">
    <source>
        <dbReference type="ARBA" id="ARBA00022801"/>
    </source>
</evidence>
<dbReference type="GO" id="GO:0046872">
    <property type="term" value="F:metal ion binding"/>
    <property type="evidence" value="ECO:0007669"/>
    <property type="project" value="UniProtKB-KW"/>
</dbReference>
<dbReference type="Gene3D" id="1.10.575.10">
    <property type="entry name" value="P1 Nuclease"/>
    <property type="match status" value="1"/>
</dbReference>
<proteinExistence type="predicted"/>
<reference evidence="9" key="1">
    <citation type="submission" date="2017-08" db="EMBL/GenBank/DDBJ databases">
        <authorList>
            <person name="Varghese N."/>
            <person name="Submissions S."/>
        </authorList>
    </citation>
    <scope>NUCLEOTIDE SEQUENCE [LARGE SCALE GENOMIC DNA]</scope>
    <source>
        <strain evidence="9">AP-Melu-1000-B4</strain>
    </source>
</reference>
<dbReference type="OrthoDB" id="8781863at2"/>
<keyword evidence="1" id="KW-0540">Nuclease</keyword>
<keyword evidence="6" id="KW-0325">Glycoprotein</keyword>
<dbReference type="SUPFAM" id="SSF48537">
    <property type="entry name" value="Phospholipase C/P1 nuclease"/>
    <property type="match status" value="1"/>
</dbReference>
<evidence type="ECO:0000256" key="5">
    <source>
        <dbReference type="ARBA" id="ARBA00023157"/>
    </source>
</evidence>
<dbReference type="GO" id="GO:0016788">
    <property type="term" value="F:hydrolase activity, acting on ester bonds"/>
    <property type="evidence" value="ECO:0007669"/>
    <property type="project" value="InterPro"/>
</dbReference>
<dbReference type="Proteomes" id="UP000218069">
    <property type="component" value="Unassembled WGS sequence"/>
</dbReference>
<dbReference type="RefSeq" id="WP_096674024.1">
    <property type="nucleotide sequence ID" value="NZ_OANS01000004.1"/>
</dbReference>
<dbReference type="InterPro" id="IPR008947">
    <property type="entry name" value="PLipase_C/P1_nuclease_dom_sf"/>
</dbReference>
<evidence type="ECO:0000256" key="2">
    <source>
        <dbReference type="ARBA" id="ARBA00022723"/>
    </source>
</evidence>
<dbReference type="CDD" id="cd11010">
    <property type="entry name" value="S1-P1_nuclease"/>
    <property type="match status" value="1"/>
</dbReference>
<evidence type="ECO:0000256" key="1">
    <source>
        <dbReference type="ARBA" id="ARBA00022722"/>
    </source>
</evidence>
<evidence type="ECO:0000256" key="6">
    <source>
        <dbReference type="ARBA" id="ARBA00023180"/>
    </source>
</evidence>
<keyword evidence="7" id="KW-0732">Signal</keyword>
<dbReference type="GO" id="GO:0006308">
    <property type="term" value="P:DNA catabolic process"/>
    <property type="evidence" value="ECO:0007669"/>
    <property type="project" value="InterPro"/>
</dbReference>
<feature type="signal peptide" evidence="7">
    <location>
        <begin position="1"/>
        <end position="20"/>
    </location>
</feature>
<keyword evidence="4" id="KW-0378">Hydrolase</keyword>
<name>A0A240E2S7_9BURK</name>
<evidence type="ECO:0000256" key="7">
    <source>
        <dbReference type="SAM" id="SignalP"/>
    </source>
</evidence>
<evidence type="ECO:0000256" key="3">
    <source>
        <dbReference type="ARBA" id="ARBA00022759"/>
    </source>
</evidence>